<keyword evidence="1" id="KW-0812">Transmembrane</keyword>
<dbReference type="HOGENOM" id="CLU_1282233_0_0_6"/>
<keyword evidence="1" id="KW-1133">Transmembrane helix</keyword>
<organism evidence="2 3">
    <name type="scientific">Photobacterium leiognathi lrivu.4.1</name>
    <dbReference type="NCBI Taxonomy" id="1248232"/>
    <lineage>
        <taxon>Bacteria</taxon>
        <taxon>Pseudomonadati</taxon>
        <taxon>Pseudomonadota</taxon>
        <taxon>Gammaproteobacteria</taxon>
        <taxon>Vibrionales</taxon>
        <taxon>Vibrionaceae</taxon>
        <taxon>Photobacterium</taxon>
    </lineage>
</organism>
<proteinExistence type="predicted"/>
<dbReference type="RefSeq" id="WP_023932565.1">
    <property type="nucleotide sequence ID" value="NZ_DF196819.1"/>
</dbReference>
<accession>A0A0U1P5Q3</accession>
<dbReference type="EMBL" id="DF196819">
    <property type="protein sequence ID" value="GAD30026.1"/>
    <property type="molecule type" value="Genomic_DNA"/>
</dbReference>
<evidence type="ECO:0000256" key="1">
    <source>
        <dbReference type="SAM" id="Phobius"/>
    </source>
</evidence>
<dbReference type="AlphaFoldDB" id="A0A0U1P5Q3"/>
<protein>
    <submittedName>
        <fullName evidence="2">Riboflavin synthase subunit alpha</fullName>
    </submittedName>
</protein>
<gene>
    <name evidence="2" type="ORF">PLEI_1681</name>
</gene>
<keyword evidence="1" id="KW-0472">Membrane</keyword>
<dbReference type="Proteomes" id="UP000030675">
    <property type="component" value="Unassembled WGS sequence"/>
</dbReference>
<evidence type="ECO:0000313" key="3">
    <source>
        <dbReference type="Proteomes" id="UP000030675"/>
    </source>
</evidence>
<name>A0A0U1P5Q3_PHOLE</name>
<sequence length="217" mass="23816">MTTDIANDAIKADSNQASSSKTLRITLIALIAILSCYYLWVLYKAVTPNVSIAYKAYYIKNQTLFWQPKQPTLALTIPSSLDMATKLPYLSRAGWEENADNNARLLNSTGGLYFTVPKAEQKNIHLTVSLSTPLSTPLNIHLNQWTGVLTPTTQANTLVASIPYNALITGDALQHFTIDTTSPIVIKHIDFSYQEGALAHQTITASHSQDSSPVVNH</sequence>
<evidence type="ECO:0000313" key="2">
    <source>
        <dbReference type="EMBL" id="GAD30026.1"/>
    </source>
</evidence>
<dbReference type="eggNOG" id="ENOG5033KX2">
    <property type="taxonomic scope" value="Bacteria"/>
</dbReference>
<feature type="transmembrane region" description="Helical" evidence="1">
    <location>
        <begin position="25"/>
        <end position="43"/>
    </location>
</feature>
<reference evidence="3" key="1">
    <citation type="submission" date="2012-12" db="EMBL/GenBank/DDBJ databases">
        <title>Genome Sequence of Photobacterium leiognathi lrivu.4.1.</title>
        <authorList>
            <person name="Urbanczyk H."/>
            <person name="Ogura Y."/>
            <person name="Hayashi T."/>
            <person name="Dunlap P.V."/>
        </authorList>
    </citation>
    <scope>NUCLEOTIDE SEQUENCE [LARGE SCALE GENOMIC DNA]</scope>
    <source>
        <strain evidence="3">lrivu.4.1</strain>
    </source>
</reference>